<proteinExistence type="predicted"/>
<evidence type="ECO:0000256" key="3">
    <source>
        <dbReference type="ARBA" id="ARBA00023163"/>
    </source>
</evidence>
<name>A0ABT1S468_9FIRM</name>
<dbReference type="InterPro" id="IPR007627">
    <property type="entry name" value="RNA_pol_sigma70_r2"/>
</dbReference>
<dbReference type="EMBL" id="JANFZH010000070">
    <property type="protein sequence ID" value="MCQ4841731.1"/>
    <property type="molecule type" value="Genomic_DNA"/>
</dbReference>
<evidence type="ECO:0000256" key="2">
    <source>
        <dbReference type="ARBA" id="ARBA00023082"/>
    </source>
</evidence>
<keyword evidence="2" id="KW-0731">Sigma factor</keyword>
<dbReference type="Pfam" id="PF04542">
    <property type="entry name" value="Sigma70_r2"/>
    <property type="match status" value="1"/>
</dbReference>
<dbReference type="InterPro" id="IPR013325">
    <property type="entry name" value="RNA_pol_sigma_r2"/>
</dbReference>
<accession>A0ABT1S468</accession>
<dbReference type="PANTHER" id="PTHR43133:SF51">
    <property type="entry name" value="RNA POLYMERASE SIGMA FACTOR"/>
    <property type="match status" value="1"/>
</dbReference>
<evidence type="ECO:0000313" key="5">
    <source>
        <dbReference type="EMBL" id="MCQ4841731.1"/>
    </source>
</evidence>
<organism evidence="5 6">
    <name type="scientific">Neglectibacter timonensis</name>
    <dbReference type="NCBI Taxonomy" id="1776382"/>
    <lineage>
        <taxon>Bacteria</taxon>
        <taxon>Bacillati</taxon>
        <taxon>Bacillota</taxon>
        <taxon>Clostridia</taxon>
        <taxon>Eubacteriales</taxon>
        <taxon>Oscillospiraceae</taxon>
        <taxon>Neglectibacter</taxon>
    </lineage>
</organism>
<feature type="non-terminal residue" evidence="5">
    <location>
        <position position="99"/>
    </location>
</feature>
<dbReference type="RefSeq" id="WP_306291169.1">
    <property type="nucleotide sequence ID" value="NZ_JANFZH010000070.1"/>
</dbReference>
<comment type="caution">
    <text evidence="5">The sequence shown here is derived from an EMBL/GenBank/DDBJ whole genome shotgun (WGS) entry which is preliminary data.</text>
</comment>
<reference evidence="5 6" key="1">
    <citation type="submission" date="2022-06" db="EMBL/GenBank/DDBJ databases">
        <title>Isolation of gut microbiota from human fecal samples.</title>
        <authorList>
            <person name="Pamer E.G."/>
            <person name="Barat B."/>
            <person name="Waligurski E."/>
            <person name="Medina S."/>
            <person name="Paddock L."/>
            <person name="Mostad J."/>
        </authorList>
    </citation>
    <scope>NUCLEOTIDE SEQUENCE [LARGE SCALE GENOMIC DNA]</scope>
    <source>
        <strain evidence="5 6">DFI.9.73</strain>
    </source>
</reference>
<evidence type="ECO:0000256" key="1">
    <source>
        <dbReference type="ARBA" id="ARBA00023015"/>
    </source>
</evidence>
<evidence type="ECO:0000259" key="4">
    <source>
        <dbReference type="Pfam" id="PF04542"/>
    </source>
</evidence>
<keyword evidence="3" id="KW-0804">Transcription</keyword>
<feature type="domain" description="RNA polymerase sigma-70 region 2" evidence="4">
    <location>
        <begin position="29"/>
        <end position="82"/>
    </location>
</feature>
<sequence>MVEKPKTAVLIQAARKGDRQAFTTLIGFYRQTLYATAMAITHNENNAMDAIQDTVLSMWEKLGSLKKPAYFKSWMTRILINRKLQVQVGHPAVENWGFR</sequence>
<dbReference type="Proteomes" id="UP001524473">
    <property type="component" value="Unassembled WGS sequence"/>
</dbReference>
<dbReference type="InterPro" id="IPR039425">
    <property type="entry name" value="RNA_pol_sigma-70-like"/>
</dbReference>
<keyword evidence="1" id="KW-0805">Transcription regulation</keyword>
<keyword evidence="6" id="KW-1185">Reference proteome</keyword>
<evidence type="ECO:0000313" key="6">
    <source>
        <dbReference type="Proteomes" id="UP001524473"/>
    </source>
</evidence>
<dbReference type="PANTHER" id="PTHR43133">
    <property type="entry name" value="RNA POLYMERASE ECF-TYPE SIGMA FACTO"/>
    <property type="match status" value="1"/>
</dbReference>
<gene>
    <name evidence="5" type="ORF">NE695_17610</name>
</gene>
<protein>
    <submittedName>
        <fullName evidence="5">RNA polymerase subunit sigma-70</fullName>
    </submittedName>
</protein>
<dbReference type="Gene3D" id="1.10.1740.10">
    <property type="match status" value="1"/>
</dbReference>
<dbReference type="SUPFAM" id="SSF88946">
    <property type="entry name" value="Sigma2 domain of RNA polymerase sigma factors"/>
    <property type="match status" value="1"/>
</dbReference>